<gene>
    <name evidence="4" type="primary">LOC106812397</name>
</gene>
<dbReference type="InterPro" id="IPR051342">
    <property type="entry name" value="PDZ_scaffold"/>
</dbReference>
<feature type="domain" description="PDZ" evidence="2">
    <location>
        <begin position="1"/>
        <end position="50"/>
    </location>
</feature>
<dbReference type="Proteomes" id="UP000695022">
    <property type="component" value="Unplaced"/>
</dbReference>
<accession>A0ABM1EHT3</accession>
<feature type="region of interest" description="Disordered" evidence="1">
    <location>
        <begin position="50"/>
        <end position="73"/>
    </location>
</feature>
<dbReference type="InterPro" id="IPR036034">
    <property type="entry name" value="PDZ_sf"/>
</dbReference>
<dbReference type="Gene3D" id="2.30.42.10">
    <property type="match status" value="2"/>
</dbReference>
<reference evidence="4" key="1">
    <citation type="submission" date="2025-08" db="UniProtKB">
        <authorList>
            <consortium name="RefSeq"/>
        </authorList>
    </citation>
    <scope>IDENTIFICATION</scope>
</reference>
<proteinExistence type="predicted"/>
<feature type="compositionally biased region" description="Polar residues" evidence="1">
    <location>
        <begin position="53"/>
        <end position="70"/>
    </location>
</feature>
<dbReference type="PANTHER" id="PTHR19964">
    <property type="entry name" value="MULTIPLE PDZ DOMAIN PROTEIN"/>
    <property type="match status" value="1"/>
</dbReference>
<dbReference type="SUPFAM" id="SSF50156">
    <property type="entry name" value="PDZ domain-like"/>
    <property type="match status" value="2"/>
</dbReference>
<name>A0ABM1EHT3_PRICU</name>
<feature type="domain" description="PDZ" evidence="2">
    <location>
        <begin position="113"/>
        <end position="166"/>
    </location>
</feature>
<evidence type="ECO:0000259" key="2">
    <source>
        <dbReference type="PROSITE" id="PS50106"/>
    </source>
</evidence>
<dbReference type="SMART" id="SM00228">
    <property type="entry name" value="PDZ"/>
    <property type="match status" value="2"/>
</dbReference>
<dbReference type="GeneID" id="106812397"/>
<dbReference type="PANTHER" id="PTHR19964:SF92">
    <property type="entry name" value="PATJ HOMOLOG"/>
    <property type="match status" value="1"/>
</dbReference>
<protein>
    <submittedName>
        <fullName evidence="4">Multiple PDZ domain protein-like</fullName>
    </submittedName>
</protein>
<sequence>MIERDGRLQEGDQILAIDGQPLDAAISHQQAIAILQQAHGLVELVVARDNPRADQSPSTSIQRSATPSSDAEQDLSMWLNTEWAQASMQAQGQEGPLVDINGYEPDTEMETFQVQLAKDEGGLGITIAGYIGEREEISGIFVKSISEGSAAELDGRVRVNDQIVAVVSFTRRTVIKDGAADLSLGG</sequence>
<evidence type="ECO:0000313" key="4">
    <source>
        <dbReference type="RefSeq" id="XP_014671754.1"/>
    </source>
</evidence>
<dbReference type="InterPro" id="IPR001478">
    <property type="entry name" value="PDZ"/>
</dbReference>
<dbReference type="PROSITE" id="PS50106">
    <property type="entry name" value="PDZ"/>
    <property type="match status" value="2"/>
</dbReference>
<organism evidence="3 4">
    <name type="scientific">Priapulus caudatus</name>
    <name type="common">Priapulid worm</name>
    <dbReference type="NCBI Taxonomy" id="37621"/>
    <lineage>
        <taxon>Eukaryota</taxon>
        <taxon>Metazoa</taxon>
        <taxon>Ecdysozoa</taxon>
        <taxon>Scalidophora</taxon>
        <taxon>Priapulida</taxon>
        <taxon>Priapulimorpha</taxon>
        <taxon>Priapulimorphida</taxon>
        <taxon>Priapulidae</taxon>
        <taxon>Priapulus</taxon>
    </lineage>
</organism>
<keyword evidence="3" id="KW-1185">Reference proteome</keyword>
<dbReference type="Pfam" id="PF00595">
    <property type="entry name" value="PDZ"/>
    <property type="match status" value="2"/>
</dbReference>
<evidence type="ECO:0000256" key="1">
    <source>
        <dbReference type="SAM" id="MobiDB-lite"/>
    </source>
</evidence>
<evidence type="ECO:0000313" key="3">
    <source>
        <dbReference type="Proteomes" id="UP000695022"/>
    </source>
</evidence>
<dbReference type="RefSeq" id="XP_014671754.1">
    <property type="nucleotide sequence ID" value="XM_014816268.1"/>
</dbReference>